<sequence>MGTEIEQRLARLEAIEAISRLQYDYGIACDDGYHPERLSAMFTEDAVWSRTLGDGDATREFVGRSRIAAHFSESPKRFLWGMHNCLPIRIDVEPGSRRAFGVWRLLMPCVVLLDGEPTDFWVAGRYENDYVEHDGVWRFQTVRMIYEVAAPIRSGWPPRLLDPRLFAASHVQLKNYEQQGDAKCQA</sequence>
<reference evidence="2 3" key="1">
    <citation type="submission" date="2019-10" db="EMBL/GenBank/DDBJ databases">
        <title>Whole genome shotgun sequence of Acrocarpospora macrocephala NBRC 16266.</title>
        <authorList>
            <person name="Ichikawa N."/>
            <person name="Kimura A."/>
            <person name="Kitahashi Y."/>
            <person name="Komaki H."/>
            <person name="Oguchi A."/>
        </authorList>
    </citation>
    <scope>NUCLEOTIDE SEQUENCE [LARGE SCALE GENOMIC DNA]</scope>
    <source>
        <strain evidence="2 3">NBRC 16266</strain>
    </source>
</reference>
<organism evidence="2 3">
    <name type="scientific">Acrocarpospora macrocephala</name>
    <dbReference type="NCBI Taxonomy" id="150177"/>
    <lineage>
        <taxon>Bacteria</taxon>
        <taxon>Bacillati</taxon>
        <taxon>Actinomycetota</taxon>
        <taxon>Actinomycetes</taxon>
        <taxon>Streptosporangiales</taxon>
        <taxon>Streptosporangiaceae</taxon>
        <taxon>Acrocarpospora</taxon>
    </lineage>
</organism>
<dbReference type="AlphaFoldDB" id="A0A5M3WSM2"/>
<dbReference type="SUPFAM" id="SSF54427">
    <property type="entry name" value="NTF2-like"/>
    <property type="match status" value="1"/>
</dbReference>
<evidence type="ECO:0000259" key="1">
    <source>
        <dbReference type="Pfam" id="PF13577"/>
    </source>
</evidence>
<dbReference type="Gene3D" id="3.10.450.50">
    <property type="match status" value="1"/>
</dbReference>
<gene>
    <name evidence="2" type="ORF">Amac_059520</name>
</gene>
<dbReference type="CDD" id="cd00531">
    <property type="entry name" value="NTF2_like"/>
    <property type="match status" value="1"/>
</dbReference>
<keyword evidence="3" id="KW-1185">Reference proteome</keyword>
<dbReference type="EMBL" id="BLAE01000035">
    <property type="protein sequence ID" value="GES12355.1"/>
    <property type="molecule type" value="Genomic_DNA"/>
</dbReference>
<name>A0A5M3WSM2_9ACTN</name>
<protein>
    <recommendedName>
        <fullName evidence="1">SnoaL-like domain-containing protein</fullName>
    </recommendedName>
</protein>
<dbReference type="InterPro" id="IPR037401">
    <property type="entry name" value="SnoaL-like"/>
</dbReference>
<dbReference type="InterPro" id="IPR032710">
    <property type="entry name" value="NTF2-like_dom_sf"/>
</dbReference>
<evidence type="ECO:0000313" key="2">
    <source>
        <dbReference type="EMBL" id="GES12355.1"/>
    </source>
</evidence>
<dbReference type="RefSeq" id="WP_170322718.1">
    <property type="nucleotide sequence ID" value="NZ_BAAAHL010000012.1"/>
</dbReference>
<proteinExistence type="predicted"/>
<accession>A0A5M3WSM2</accession>
<feature type="domain" description="SnoaL-like" evidence="1">
    <location>
        <begin position="11"/>
        <end position="142"/>
    </location>
</feature>
<dbReference type="Proteomes" id="UP000331127">
    <property type="component" value="Unassembled WGS sequence"/>
</dbReference>
<dbReference type="Pfam" id="PF13577">
    <property type="entry name" value="SnoaL_4"/>
    <property type="match status" value="1"/>
</dbReference>
<comment type="caution">
    <text evidence="2">The sequence shown here is derived from an EMBL/GenBank/DDBJ whole genome shotgun (WGS) entry which is preliminary data.</text>
</comment>
<evidence type="ECO:0000313" key="3">
    <source>
        <dbReference type="Proteomes" id="UP000331127"/>
    </source>
</evidence>